<gene>
    <name evidence="2" type="ORF">CERSUDRAFT_122744</name>
</gene>
<evidence type="ECO:0000256" key="1">
    <source>
        <dbReference type="SAM" id="MobiDB-lite"/>
    </source>
</evidence>
<organism evidence="2 3">
    <name type="scientific">Ceriporiopsis subvermispora (strain B)</name>
    <name type="common">White-rot fungus</name>
    <name type="synonym">Gelatoporia subvermispora</name>
    <dbReference type="NCBI Taxonomy" id="914234"/>
    <lineage>
        <taxon>Eukaryota</taxon>
        <taxon>Fungi</taxon>
        <taxon>Dikarya</taxon>
        <taxon>Basidiomycota</taxon>
        <taxon>Agaricomycotina</taxon>
        <taxon>Agaricomycetes</taxon>
        <taxon>Polyporales</taxon>
        <taxon>Gelatoporiaceae</taxon>
        <taxon>Gelatoporia</taxon>
    </lineage>
</organism>
<accession>M2QQJ9</accession>
<dbReference type="HOGENOM" id="CLU_1214610_0_0_1"/>
<dbReference type="Proteomes" id="UP000016930">
    <property type="component" value="Unassembled WGS sequence"/>
</dbReference>
<dbReference type="AlphaFoldDB" id="M2QQJ9"/>
<dbReference type="EMBL" id="KB445794">
    <property type="protein sequence ID" value="EMD39358.1"/>
    <property type="molecule type" value="Genomic_DNA"/>
</dbReference>
<evidence type="ECO:0000313" key="3">
    <source>
        <dbReference type="Proteomes" id="UP000016930"/>
    </source>
</evidence>
<sequence>MSIDGVLQTAAYNGASAECVWRVVLERNKCVQISFYGRLHDTDLQPFWWLYCRSAADYHGVALQQLVVVNTIAHSCNILIDVDLWDEGRDTLYFHRLPIMSNDEVPSPFGYWSFDREPSPGPWPDISIPGMKMQYRYEYRYTYLSALQAQLATCFSDCLWASCPPLPFPQRSAIDNTESFRSSGSHSPNTWSTHRGHDNDDDHSYCSDSASIVDDECYETADEYVDND</sequence>
<dbReference type="OrthoDB" id="2751284at2759"/>
<evidence type="ECO:0000313" key="2">
    <source>
        <dbReference type="EMBL" id="EMD39358.1"/>
    </source>
</evidence>
<proteinExistence type="predicted"/>
<name>M2QQJ9_CERS8</name>
<protein>
    <submittedName>
        <fullName evidence="2">Uncharacterized protein</fullName>
    </submittedName>
</protein>
<keyword evidence="3" id="KW-1185">Reference proteome</keyword>
<feature type="region of interest" description="Disordered" evidence="1">
    <location>
        <begin position="177"/>
        <end position="203"/>
    </location>
</feature>
<reference evidence="2 3" key="1">
    <citation type="journal article" date="2012" name="Proc. Natl. Acad. Sci. U.S.A.">
        <title>Comparative genomics of Ceriporiopsis subvermispora and Phanerochaete chrysosporium provide insight into selective ligninolysis.</title>
        <authorList>
            <person name="Fernandez-Fueyo E."/>
            <person name="Ruiz-Duenas F.J."/>
            <person name="Ferreira P."/>
            <person name="Floudas D."/>
            <person name="Hibbett D.S."/>
            <person name="Canessa P."/>
            <person name="Larrondo L.F."/>
            <person name="James T.Y."/>
            <person name="Seelenfreund D."/>
            <person name="Lobos S."/>
            <person name="Polanco R."/>
            <person name="Tello M."/>
            <person name="Honda Y."/>
            <person name="Watanabe T."/>
            <person name="Watanabe T."/>
            <person name="Ryu J.S."/>
            <person name="Kubicek C.P."/>
            <person name="Schmoll M."/>
            <person name="Gaskell J."/>
            <person name="Hammel K.E."/>
            <person name="St John F.J."/>
            <person name="Vanden Wymelenberg A."/>
            <person name="Sabat G."/>
            <person name="Splinter BonDurant S."/>
            <person name="Syed K."/>
            <person name="Yadav J.S."/>
            <person name="Doddapaneni H."/>
            <person name="Subramanian V."/>
            <person name="Lavin J.L."/>
            <person name="Oguiza J.A."/>
            <person name="Perez G."/>
            <person name="Pisabarro A.G."/>
            <person name="Ramirez L."/>
            <person name="Santoyo F."/>
            <person name="Master E."/>
            <person name="Coutinho P.M."/>
            <person name="Henrissat B."/>
            <person name="Lombard V."/>
            <person name="Magnuson J.K."/>
            <person name="Kuees U."/>
            <person name="Hori C."/>
            <person name="Igarashi K."/>
            <person name="Samejima M."/>
            <person name="Held B.W."/>
            <person name="Barry K.W."/>
            <person name="LaButti K.M."/>
            <person name="Lapidus A."/>
            <person name="Lindquist E.A."/>
            <person name="Lucas S.M."/>
            <person name="Riley R."/>
            <person name="Salamov A.A."/>
            <person name="Hoffmeister D."/>
            <person name="Schwenk D."/>
            <person name="Hadar Y."/>
            <person name="Yarden O."/>
            <person name="de Vries R.P."/>
            <person name="Wiebenga A."/>
            <person name="Stenlid J."/>
            <person name="Eastwood D."/>
            <person name="Grigoriev I.V."/>
            <person name="Berka R.M."/>
            <person name="Blanchette R.A."/>
            <person name="Kersten P."/>
            <person name="Martinez A.T."/>
            <person name="Vicuna R."/>
            <person name="Cullen D."/>
        </authorList>
    </citation>
    <scope>NUCLEOTIDE SEQUENCE [LARGE SCALE GENOMIC DNA]</scope>
    <source>
        <strain evidence="2 3">B</strain>
    </source>
</reference>
<feature type="compositionally biased region" description="Polar residues" evidence="1">
    <location>
        <begin position="177"/>
        <end position="193"/>
    </location>
</feature>